<comment type="caution">
    <text evidence="3">The sequence shown here is derived from an EMBL/GenBank/DDBJ whole genome shotgun (WGS) entry which is preliminary data.</text>
</comment>
<protein>
    <submittedName>
        <fullName evidence="3">Uncharacterized protein</fullName>
    </submittedName>
</protein>
<keyword evidence="2" id="KW-0732">Signal</keyword>
<feature type="chain" id="PRO_5021430188" evidence="2">
    <location>
        <begin position="18"/>
        <end position="122"/>
    </location>
</feature>
<evidence type="ECO:0000313" key="4">
    <source>
        <dbReference type="Proteomes" id="UP000499080"/>
    </source>
</evidence>
<feature type="signal peptide" evidence="2">
    <location>
        <begin position="1"/>
        <end position="17"/>
    </location>
</feature>
<dbReference type="EMBL" id="BGPR01001790">
    <property type="protein sequence ID" value="GBM61921.1"/>
    <property type="molecule type" value="Genomic_DNA"/>
</dbReference>
<reference evidence="3 4" key="1">
    <citation type="journal article" date="2019" name="Sci. Rep.">
        <title>Orb-weaving spider Araneus ventricosus genome elucidates the spidroin gene catalogue.</title>
        <authorList>
            <person name="Kono N."/>
            <person name="Nakamura H."/>
            <person name="Ohtoshi R."/>
            <person name="Moran D.A.P."/>
            <person name="Shinohara A."/>
            <person name="Yoshida Y."/>
            <person name="Fujiwara M."/>
            <person name="Mori M."/>
            <person name="Tomita M."/>
            <person name="Arakawa K."/>
        </authorList>
    </citation>
    <scope>NUCLEOTIDE SEQUENCE [LARGE SCALE GENOMIC DNA]</scope>
</reference>
<name>A0A4Y2H9G4_ARAVE</name>
<dbReference type="AlphaFoldDB" id="A0A4Y2H9G4"/>
<proteinExistence type="predicted"/>
<dbReference type="Proteomes" id="UP000499080">
    <property type="component" value="Unassembled WGS sequence"/>
</dbReference>
<keyword evidence="4" id="KW-1185">Reference proteome</keyword>
<organism evidence="3 4">
    <name type="scientific">Araneus ventricosus</name>
    <name type="common">Orbweaver spider</name>
    <name type="synonym">Epeira ventricosa</name>
    <dbReference type="NCBI Taxonomy" id="182803"/>
    <lineage>
        <taxon>Eukaryota</taxon>
        <taxon>Metazoa</taxon>
        <taxon>Ecdysozoa</taxon>
        <taxon>Arthropoda</taxon>
        <taxon>Chelicerata</taxon>
        <taxon>Arachnida</taxon>
        <taxon>Araneae</taxon>
        <taxon>Araneomorphae</taxon>
        <taxon>Entelegynae</taxon>
        <taxon>Araneoidea</taxon>
        <taxon>Araneidae</taxon>
        <taxon>Araneus</taxon>
    </lineage>
</organism>
<evidence type="ECO:0000313" key="3">
    <source>
        <dbReference type="EMBL" id="GBM61921.1"/>
    </source>
</evidence>
<feature type="region of interest" description="Disordered" evidence="1">
    <location>
        <begin position="89"/>
        <end position="122"/>
    </location>
</feature>
<gene>
    <name evidence="3" type="ORF">AVEN_69576_1</name>
</gene>
<evidence type="ECO:0000256" key="2">
    <source>
        <dbReference type="SAM" id="SignalP"/>
    </source>
</evidence>
<sequence>MFGTLNFVAFFATPYFAAEVSREDEKIRKRMKSVAFDLSLSKDTKGQGDLLRRLICVQSKEEITLSAVKKIPFHGNILVCTKDTSSGMLQHSVQDAGKKTPIKPSTEHNSLEMNGGGPSAER</sequence>
<evidence type="ECO:0000256" key="1">
    <source>
        <dbReference type="SAM" id="MobiDB-lite"/>
    </source>
</evidence>
<accession>A0A4Y2H9G4</accession>